<dbReference type="Gene3D" id="3.30.710.10">
    <property type="entry name" value="Potassium Channel Kv1.1, Chain A"/>
    <property type="match status" value="1"/>
</dbReference>
<dbReference type="EMBL" id="UZAF01016879">
    <property type="protein sequence ID" value="VDO35100.1"/>
    <property type="molecule type" value="Genomic_DNA"/>
</dbReference>
<evidence type="ECO:0000313" key="5">
    <source>
        <dbReference type="WBParaSite" id="HPLM_0000852901-mRNA-1"/>
    </source>
</evidence>
<protein>
    <submittedName>
        <fullName evidence="5">BTB domain-containing protein</fullName>
    </submittedName>
</protein>
<evidence type="ECO:0000256" key="1">
    <source>
        <dbReference type="SAM" id="Coils"/>
    </source>
</evidence>
<dbReference type="GO" id="GO:0005737">
    <property type="term" value="C:cytoplasm"/>
    <property type="evidence" value="ECO:0007669"/>
    <property type="project" value="TreeGrafter"/>
</dbReference>
<dbReference type="InterPro" id="IPR000210">
    <property type="entry name" value="BTB/POZ_dom"/>
</dbReference>
<dbReference type="OMA" id="TEEMIMG"/>
<dbReference type="PANTHER" id="PTHR46306:SF1">
    <property type="entry name" value="BTB_POZ DOMAIN-CONTAINING PROTEIN 9"/>
    <property type="match status" value="1"/>
</dbReference>
<dbReference type="PANTHER" id="PTHR46306">
    <property type="entry name" value="BTB/POZ DOMAIN-CONTAINING PROTEIN 9"/>
    <property type="match status" value="1"/>
</dbReference>
<accession>A0A0N4WD87</accession>
<dbReference type="SMART" id="SM00875">
    <property type="entry name" value="BACK"/>
    <property type="match status" value="1"/>
</dbReference>
<gene>
    <name evidence="3" type="ORF">HPLM_LOCUS8521</name>
</gene>
<proteinExistence type="predicted"/>
<name>A0A0N4WD87_HAEPC</name>
<feature type="coiled-coil region" evidence="1">
    <location>
        <begin position="218"/>
        <end position="245"/>
    </location>
</feature>
<dbReference type="Pfam" id="PF00651">
    <property type="entry name" value="BTB"/>
    <property type="match status" value="1"/>
</dbReference>
<organism evidence="5">
    <name type="scientific">Haemonchus placei</name>
    <name type="common">Barber's pole worm</name>
    <dbReference type="NCBI Taxonomy" id="6290"/>
    <lineage>
        <taxon>Eukaryota</taxon>
        <taxon>Metazoa</taxon>
        <taxon>Ecdysozoa</taxon>
        <taxon>Nematoda</taxon>
        <taxon>Chromadorea</taxon>
        <taxon>Rhabditida</taxon>
        <taxon>Rhabditina</taxon>
        <taxon>Rhabditomorpha</taxon>
        <taxon>Strongyloidea</taxon>
        <taxon>Trichostrongylidae</taxon>
        <taxon>Haemonchus</taxon>
    </lineage>
</organism>
<dbReference type="WBParaSite" id="HPLM_0000852901-mRNA-1">
    <property type="protein sequence ID" value="HPLM_0000852901-mRNA-1"/>
    <property type="gene ID" value="HPLM_0000852901"/>
</dbReference>
<dbReference type="Gene3D" id="1.25.40.420">
    <property type="match status" value="1"/>
</dbReference>
<reference evidence="3 4" key="2">
    <citation type="submission" date="2018-11" db="EMBL/GenBank/DDBJ databases">
        <authorList>
            <consortium name="Pathogen Informatics"/>
        </authorList>
    </citation>
    <scope>NUCLEOTIDE SEQUENCE [LARGE SCALE GENOMIC DNA]</scope>
    <source>
        <strain evidence="3 4">MHpl1</strain>
    </source>
</reference>
<dbReference type="Proteomes" id="UP000268014">
    <property type="component" value="Unassembled WGS sequence"/>
</dbReference>
<dbReference type="AlphaFoldDB" id="A0A0N4WD87"/>
<keyword evidence="4" id="KW-1185">Reference proteome</keyword>
<evidence type="ECO:0000313" key="3">
    <source>
        <dbReference type="EMBL" id="VDO35100.1"/>
    </source>
</evidence>
<dbReference type="InterPro" id="IPR052407">
    <property type="entry name" value="BTB_POZ_domain_cont_9"/>
</dbReference>
<dbReference type="PROSITE" id="PS50097">
    <property type="entry name" value="BTB"/>
    <property type="match status" value="1"/>
</dbReference>
<sequence>MSVAKPISSPPVDQTIENKVGAGAISSEVDHTDILSDDIEVLLSHPEFSDVILVVNGEKIPANKALLAVRKVTFRGLLYGGLKESGDGEVVLNQINVFAFRIVLRYLYTAKLTLSDYEEDQLLEILSVAHQYCVNDLQHAIADYLKGFLQLPTNEVSQLLSSLDTFSIDELSKFRAIRAWIMAHKELQIDTEEMIMGCVRLPHITRDALVKEVRESGLLKAETILNAMEKRIRMFKEEEEKKKKNTLSTVM</sequence>
<dbReference type="InterPro" id="IPR011705">
    <property type="entry name" value="BACK"/>
</dbReference>
<evidence type="ECO:0000313" key="4">
    <source>
        <dbReference type="Proteomes" id="UP000268014"/>
    </source>
</evidence>
<keyword evidence="1" id="KW-0175">Coiled coil</keyword>
<feature type="domain" description="BTB" evidence="2">
    <location>
        <begin position="49"/>
        <end position="116"/>
    </location>
</feature>
<evidence type="ECO:0000259" key="2">
    <source>
        <dbReference type="PROSITE" id="PS50097"/>
    </source>
</evidence>
<dbReference type="STRING" id="6290.A0A0N4WD87"/>
<reference evidence="5" key="1">
    <citation type="submission" date="2017-02" db="UniProtKB">
        <authorList>
            <consortium name="WormBaseParasite"/>
        </authorList>
    </citation>
    <scope>IDENTIFICATION</scope>
</reference>
<dbReference type="SUPFAM" id="SSF54695">
    <property type="entry name" value="POZ domain"/>
    <property type="match status" value="1"/>
</dbReference>
<dbReference type="OrthoDB" id="5830191at2759"/>
<dbReference type="InterPro" id="IPR011333">
    <property type="entry name" value="SKP1/BTB/POZ_sf"/>
</dbReference>
<dbReference type="SMART" id="SM00225">
    <property type="entry name" value="BTB"/>
    <property type="match status" value="1"/>
</dbReference>